<dbReference type="InterPro" id="IPR036286">
    <property type="entry name" value="LexA/Signal_pep-like_sf"/>
</dbReference>
<dbReference type="InterPro" id="IPR039418">
    <property type="entry name" value="LexA-like"/>
</dbReference>
<dbReference type="SUPFAM" id="SSF51306">
    <property type="entry name" value="LexA/Signal peptidase"/>
    <property type="match status" value="1"/>
</dbReference>
<organism evidence="3 4">
    <name type="scientific">Kaistella treverensis</name>
    <dbReference type="NCBI Taxonomy" id="631455"/>
    <lineage>
        <taxon>Bacteria</taxon>
        <taxon>Pseudomonadati</taxon>
        <taxon>Bacteroidota</taxon>
        <taxon>Flavobacteriia</taxon>
        <taxon>Flavobacteriales</taxon>
        <taxon>Weeksellaceae</taxon>
        <taxon>Chryseobacterium group</taxon>
        <taxon>Kaistella</taxon>
    </lineage>
</organism>
<dbReference type="AlphaFoldDB" id="A0A1I3KCE4"/>
<dbReference type="Gene3D" id="1.10.260.40">
    <property type="entry name" value="lambda repressor-like DNA-binding domains"/>
    <property type="match status" value="1"/>
</dbReference>
<accession>A0A1I3KCE4</accession>
<gene>
    <name evidence="3" type="ORF">SAMN05421638_0724</name>
</gene>
<dbReference type="PROSITE" id="PS50943">
    <property type="entry name" value="HTH_CROC1"/>
    <property type="match status" value="1"/>
</dbReference>
<evidence type="ECO:0000259" key="2">
    <source>
        <dbReference type="PROSITE" id="PS50943"/>
    </source>
</evidence>
<dbReference type="InterPro" id="IPR010982">
    <property type="entry name" value="Lambda_DNA-bd_dom_sf"/>
</dbReference>
<dbReference type="EMBL" id="FORQ01000001">
    <property type="protein sequence ID" value="SFI70123.1"/>
    <property type="molecule type" value="Genomic_DNA"/>
</dbReference>
<keyword evidence="4" id="KW-1185">Reference proteome</keyword>
<dbReference type="Gene3D" id="2.10.109.10">
    <property type="entry name" value="Umud Fragment, subunit A"/>
    <property type="match status" value="1"/>
</dbReference>
<dbReference type="Proteomes" id="UP000242560">
    <property type="component" value="Unassembled WGS sequence"/>
</dbReference>
<name>A0A1I3KCE4_9FLAO</name>
<dbReference type="SUPFAM" id="SSF47413">
    <property type="entry name" value="lambda repressor-like DNA-binding domains"/>
    <property type="match status" value="1"/>
</dbReference>
<dbReference type="CDD" id="cd00093">
    <property type="entry name" value="HTH_XRE"/>
    <property type="match status" value="1"/>
</dbReference>
<dbReference type="InterPro" id="IPR015927">
    <property type="entry name" value="Peptidase_S24_S26A/B/C"/>
</dbReference>
<dbReference type="CDD" id="cd06529">
    <property type="entry name" value="S24_LexA-like"/>
    <property type="match status" value="1"/>
</dbReference>
<evidence type="ECO:0000256" key="1">
    <source>
        <dbReference type="ARBA" id="ARBA00023125"/>
    </source>
</evidence>
<dbReference type="GO" id="GO:0003677">
    <property type="term" value="F:DNA binding"/>
    <property type="evidence" value="ECO:0007669"/>
    <property type="project" value="UniProtKB-KW"/>
</dbReference>
<dbReference type="RefSeq" id="WP_089818686.1">
    <property type="nucleotide sequence ID" value="NZ_FORQ01000001.1"/>
</dbReference>
<keyword evidence="1" id="KW-0238">DNA-binding</keyword>
<dbReference type="PANTHER" id="PTHR46558">
    <property type="entry name" value="TRACRIPTIONAL REGULATORY PROTEIN-RELATED-RELATED"/>
    <property type="match status" value="1"/>
</dbReference>
<dbReference type="Pfam" id="PF01381">
    <property type="entry name" value="HTH_3"/>
    <property type="match status" value="1"/>
</dbReference>
<dbReference type="PANTHER" id="PTHR46558:SF11">
    <property type="entry name" value="HTH-TYPE TRANSCRIPTIONAL REGULATOR XRE"/>
    <property type="match status" value="1"/>
</dbReference>
<evidence type="ECO:0000313" key="3">
    <source>
        <dbReference type="EMBL" id="SFI70123.1"/>
    </source>
</evidence>
<sequence>MSILSENMRYLRGQQKYSQQKIADALLITRGRYAKYEDGGTEPPIEILIRVSKYYGVSIDLLVGTDLRKYPLEKMMKLPDNRIILPITVDEKGENKIEIISEKAKMGYLQGYSDPEYIEKLQTISLPFLRNGKFRAFPASGDSMPPFKDGTFIVGKYVENINDLKNNKTYIFITRNEGVVYKRLGKKTGKNIMVSSDNDFYEPYEIKLSQILEIWEYACSINTEEPDQSPLDMIGIKEILLSMKKEITALKPLKIPK</sequence>
<protein>
    <submittedName>
        <fullName evidence="3">Transcriptional regulator, contains XRE-family HTH domain</fullName>
    </submittedName>
</protein>
<proteinExistence type="predicted"/>
<dbReference type="InterPro" id="IPR001387">
    <property type="entry name" value="Cro/C1-type_HTH"/>
</dbReference>
<dbReference type="SMART" id="SM00530">
    <property type="entry name" value="HTH_XRE"/>
    <property type="match status" value="1"/>
</dbReference>
<evidence type="ECO:0000313" key="4">
    <source>
        <dbReference type="Proteomes" id="UP000242560"/>
    </source>
</evidence>
<feature type="domain" description="HTH cro/C1-type" evidence="2">
    <location>
        <begin position="8"/>
        <end position="62"/>
    </location>
</feature>
<reference evidence="4" key="1">
    <citation type="submission" date="2016-10" db="EMBL/GenBank/DDBJ databases">
        <authorList>
            <person name="Varghese N."/>
            <person name="Submissions S."/>
        </authorList>
    </citation>
    <scope>NUCLEOTIDE SEQUENCE [LARGE SCALE GENOMIC DNA]</scope>
    <source>
        <strain evidence="4">DSM 22251</strain>
    </source>
</reference>
<dbReference type="Pfam" id="PF00717">
    <property type="entry name" value="Peptidase_S24"/>
    <property type="match status" value="1"/>
</dbReference>